<feature type="domain" description="Peptidase M48" evidence="12">
    <location>
        <begin position="114"/>
        <end position="326"/>
    </location>
</feature>
<dbReference type="Proteomes" id="UP001431449">
    <property type="component" value="Unassembled WGS sequence"/>
</dbReference>
<keyword evidence="4 11" id="KW-0812">Transmembrane</keyword>
<dbReference type="RefSeq" id="WP_248204143.1">
    <property type="nucleotide sequence ID" value="NZ_JALNMH010000001.1"/>
</dbReference>
<dbReference type="PANTHER" id="PTHR43221:SF2">
    <property type="entry name" value="PROTEASE HTPX HOMOLOG"/>
    <property type="match status" value="1"/>
</dbReference>
<keyword evidence="3" id="KW-0645">Protease</keyword>
<name>A0ABT0GD93_9GAMM</name>
<evidence type="ECO:0000256" key="4">
    <source>
        <dbReference type="ARBA" id="ARBA00022692"/>
    </source>
</evidence>
<keyword evidence="14" id="KW-1185">Reference proteome</keyword>
<evidence type="ECO:0000256" key="6">
    <source>
        <dbReference type="ARBA" id="ARBA00022801"/>
    </source>
</evidence>
<dbReference type="EMBL" id="JALNMH010000001">
    <property type="protein sequence ID" value="MCK7592154.1"/>
    <property type="molecule type" value="Genomic_DNA"/>
</dbReference>
<feature type="transmembrane region" description="Helical" evidence="11">
    <location>
        <begin position="65"/>
        <end position="84"/>
    </location>
</feature>
<accession>A0ABT0GD93</accession>
<organism evidence="13 14">
    <name type="scientific">Pseudomarimonas salicorniae</name>
    <dbReference type="NCBI Taxonomy" id="2933270"/>
    <lineage>
        <taxon>Bacteria</taxon>
        <taxon>Pseudomonadati</taxon>
        <taxon>Pseudomonadota</taxon>
        <taxon>Gammaproteobacteria</taxon>
        <taxon>Lysobacterales</taxon>
        <taxon>Lysobacteraceae</taxon>
        <taxon>Pseudomarimonas</taxon>
    </lineage>
</organism>
<evidence type="ECO:0000256" key="11">
    <source>
        <dbReference type="SAM" id="Phobius"/>
    </source>
</evidence>
<evidence type="ECO:0000259" key="12">
    <source>
        <dbReference type="Pfam" id="PF01435"/>
    </source>
</evidence>
<dbReference type="PANTHER" id="PTHR43221">
    <property type="entry name" value="PROTEASE HTPX"/>
    <property type="match status" value="1"/>
</dbReference>
<evidence type="ECO:0000313" key="13">
    <source>
        <dbReference type="EMBL" id="MCK7592154.1"/>
    </source>
</evidence>
<reference evidence="13" key="1">
    <citation type="submission" date="2022-04" db="EMBL/GenBank/DDBJ databases">
        <title>Lysobacter sp. CAU 1642 isolated from sea sand.</title>
        <authorList>
            <person name="Kim W."/>
        </authorList>
    </citation>
    <scope>NUCLEOTIDE SEQUENCE</scope>
    <source>
        <strain evidence="13">CAU 1642</strain>
    </source>
</reference>
<protein>
    <submittedName>
        <fullName evidence="13">M48 family metallopeptidase</fullName>
    </submittedName>
</protein>
<keyword evidence="6" id="KW-0378">Hydrolase</keyword>
<evidence type="ECO:0000256" key="7">
    <source>
        <dbReference type="ARBA" id="ARBA00022833"/>
    </source>
</evidence>
<feature type="transmembrane region" description="Helical" evidence="11">
    <location>
        <begin position="20"/>
        <end position="45"/>
    </location>
</feature>
<evidence type="ECO:0000256" key="8">
    <source>
        <dbReference type="ARBA" id="ARBA00022989"/>
    </source>
</evidence>
<keyword evidence="8 11" id="KW-1133">Transmembrane helix</keyword>
<evidence type="ECO:0000256" key="2">
    <source>
        <dbReference type="ARBA" id="ARBA00022475"/>
    </source>
</evidence>
<keyword evidence="9" id="KW-0482">Metalloprotease</keyword>
<evidence type="ECO:0000256" key="10">
    <source>
        <dbReference type="ARBA" id="ARBA00023136"/>
    </source>
</evidence>
<dbReference type="InterPro" id="IPR001915">
    <property type="entry name" value="Peptidase_M48"/>
</dbReference>
<dbReference type="CDD" id="cd07340">
    <property type="entry name" value="M48B_Htpx_like"/>
    <property type="match status" value="1"/>
</dbReference>
<proteinExistence type="predicted"/>
<dbReference type="Gene3D" id="3.30.2010.10">
    <property type="entry name" value="Metalloproteases ('zincins'), catalytic domain"/>
    <property type="match status" value="1"/>
</dbReference>
<comment type="cofactor">
    <cofactor evidence="1">
        <name>Zn(2+)</name>
        <dbReference type="ChEBI" id="CHEBI:29105"/>
    </cofactor>
</comment>
<dbReference type="Pfam" id="PF01435">
    <property type="entry name" value="Peptidase_M48"/>
    <property type="match status" value="1"/>
</dbReference>
<sequence>MTGNFFQRQESARRATRRLVMLFAAAIVAVVAAVSAVVLLCLALMDRDGVLAAGGAAGWLAGQGEVLLGVAVAVLLLILAASWYRSRSLRRGGAEVARLLGGREVQADCMDPHDRRLRNVVEELAIAACLPVPAIFVLDKEPAINAFAAGYSPSDAAVAVTRGALEKLNRDELQGVVAHEFSHILNGDMRLNMRLLGLLFGIVVIGVLGRQLLHVGRGNSRNAAPLVVGGLGLLVVGAVGVFFARLIKAGIARSREVLADASAVQFTRQSAGLAGALKKIAGLAEGSGLQNAHAEEVSHMLFGEWRGYSSWFATHPPLVERIRVLDPAFNDSRLAELSQRWDAQPPSGLDEDVTLGLAGDASIGAVNVLPKADSQLRPVPGTTAARIAQPIGDDTRRASGLHRLMPEALTDAARDAQRAAAVLLALLLDRDRAIRARQLAEVAVVLDEDAADRVSEYLPHCESLHPSLRLPMAALTFPALRRQSREALMDLVKCAQRLVHIDGKVSLFDYCLSKMLQTQVVEALEPARYRAAGKRKLADCKPALSDLFAVLVSYGYDDPEPMRRAYIAGLLAVLPSERFEFAPPRQWIPAMDKALAELDRLDPHGKQLLIEGMVVAISHDGRISVDESELIRAVCACLHCPLPPVVEQRARPRHQADRH</sequence>
<feature type="transmembrane region" description="Helical" evidence="11">
    <location>
        <begin position="195"/>
        <end position="213"/>
    </location>
</feature>
<keyword evidence="7" id="KW-0862">Zinc</keyword>
<evidence type="ECO:0000256" key="1">
    <source>
        <dbReference type="ARBA" id="ARBA00001947"/>
    </source>
</evidence>
<feature type="transmembrane region" description="Helical" evidence="11">
    <location>
        <begin position="225"/>
        <end position="247"/>
    </location>
</feature>
<keyword evidence="5" id="KW-0479">Metal-binding</keyword>
<keyword evidence="2" id="KW-1003">Cell membrane</keyword>
<evidence type="ECO:0000313" key="14">
    <source>
        <dbReference type="Proteomes" id="UP001431449"/>
    </source>
</evidence>
<dbReference type="InterPro" id="IPR050083">
    <property type="entry name" value="HtpX_protease"/>
</dbReference>
<evidence type="ECO:0000256" key="9">
    <source>
        <dbReference type="ARBA" id="ARBA00023049"/>
    </source>
</evidence>
<keyword evidence="10 11" id="KW-0472">Membrane</keyword>
<evidence type="ECO:0000256" key="3">
    <source>
        <dbReference type="ARBA" id="ARBA00022670"/>
    </source>
</evidence>
<comment type="caution">
    <text evidence="13">The sequence shown here is derived from an EMBL/GenBank/DDBJ whole genome shotgun (WGS) entry which is preliminary data.</text>
</comment>
<evidence type="ECO:0000256" key="5">
    <source>
        <dbReference type="ARBA" id="ARBA00022723"/>
    </source>
</evidence>
<gene>
    <name evidence="13" type="ORF">M0G41_00550</name>
</gene>